<evidence type="ECO:0000256" key="8">
    <source>
        <dbReference type="PROSITE-ProRule" id="PRU00221"/>
    </source>
</evidence>
<dbReference type="InterPro" id="IPR001680">
    <property type="entry name" value="WD40_rpt"/>
</dbReference>
<feature type="region of interest" description="Disordered" evidence="10">
    <location>
        <begin position="1"/>
        <end position="30"/>
    </location>
</feature>
<evidence type="ECO:0000256" key="1">
    <source>
        <dbReference type="ARBA" id="ARBA00004123"/>
    </source>
</evidence>
<feature type="compositionally biased region" description="Basic and acidic residues" evidence="10">
    <location>
        <begin position="558"/>
        <end position="568"/>
    </location>
</feature>
<reference evidence="11 12" key="1">
    <citation type="journal article" date="2024" name="bioRxiv">
        <title>Comparative genomics of Cryptococcus and Kwoniella reveals pathogenesis evolution and contrasting karyotype dynamics via intercentromeric recombination or chromosome fusion.</title>
        <authorList>
            <person name="Coelho M.A."/>
            <person name="David-Palma M."/>
            <person name="Shea T."/>
            <person name="Bowers K."/>
            <person name="McGinley-Smith S."/>
            <person name="Mohammad A.W."/>
            <person name="Gnirke A."/>
            <person name="Yurkov A.M."/>
            <person name="Nowrousian M."/>
            <person name="Sun S."/>
            <person name="Cuomo C.A."/>
            <person name="Heitman J."/>
        </authorList>
    </citation>
    <scope>NUCLEOTIDE SEQUENCE [LARGE SCALE GENOMIC DNA]</scope>
    <source>
        <strain evidence="11 12">CBS 13917</strain>
    </source>
</reference>
<feature type="compositionally biased region" description="Low complexity" evidence="10">
    <location>
        <begin position="641"/>
        <end position="656"/>
    </location>
</feature>
<feature type="compositionally biased region" description="Gly residues" evidence="10">
    <location>
        <begin position="570"/>
        <end position="605"/>
    </location>
</feature>
<organism evidence="11 12">
    <name type="scientific">Kwoniella newhampshirensis</name>
    <dbReference type="NCBI Taxonomy" id="1651941"/>
    <lineage>
        <taxon>Eukaryota</taxon>
        <taxon>Fungi</taxon>
        <taxon>Dikarya</taxon>
        <taxon>Basidiomycota</taxon>
        <taxon>Agaricomycotina</taxon>
        <taxon>Tremellomycetes</taxon>
        <taxon>Tremellales</taxon>
        <taxon>Cryptococcaceae</taxon>
        <taxon>Kwoniella</taxon>
    </lineage>
</organism>
<evidence type="ECO:0000256" key="4">
    <source>
        <dbReference type="ARBA" id="ARBA00022737"/>
    </source>
</evidence>
<comment type="caution">
    <text evidence="11">The sequence shown here is derived from an EMBL/GenBank/DDBJ whole genome shotgun (WGS) entry which is preliminary data.</text>
</comment>
<dbReference type="PANTHER" id="PTHR22836">
    <property type="entry name" value="WD40 REPEAT PROTEIN"/>
    <property type="match status" value="1"/>
</dbReference>
<dbReference type="GO" id="GO:0031124">
    <property type="term" value="P:mRNA 3'-end processing"/>
    <property type="evidence" value="ECO:0007669"/>
    <property type="project" value="UniProtKB-UniRule"/>
</dbReference>
<evidence type="ECO:0000256" key="2">
    <source>
        <dbReference type="ARBA" id="ARBA00022574"/>
    </source>
</evidence>
<keyword evidence="12" id="KW-1185">Reference proteome</keyword>
<dbReference type="PROSITE" id="PS50294">
    <property type="entry name" value="WD_REPEATS_REGION"/>
    <property type="match status" value="4"/>
</dbReference>
<dbReference type="CDD" id="cd00200">
    <property type="entry name" value="WD40"/>
    <property type="match status" value="1"/>
</dbReference>
<proteinExistence type="predicted"/>
<evidence type="ECO:0000256" key="6">
    <source>
        <dbReference type="ARBA" id="ARBA00025498"/>
    </source>
</evidence>
<gene>
    <name evidence="11" type="ORF">IAR55_002301</name>
</gene>
<dbReference type="Pfam" id="PF00400">
    <property type="entry name" value="WD40"/>
    <property type="match status" value="5"/>
</dbReference>
<feature type="repeat" description="WD" evidence="8">
    <location>
        <begin position="376"/>
        <end position="408"/>
    </location>
</feature>
<dbReference type="GO" id="GO:0005847">
    <property type="term" value="C:mRNA cleavage and polyadenylation specificity factor complex"/>
    <property type="evidence" value="ECO:0007669"/>
    <property type="project" value="TreeGrafter"/>
</dbReference>
<dbReference type="FunFam" id="2.130.10.10:FF:000069">
    <property type="entry name" value="WD repeat domain 33"/>
    <property type="match status" value="1"/>
</dbReference>
<feature type="compositionally biased region" description="Pro residues" evidence="10">
    <location>
        <begin position="606"/>
        <end position="616"/>
    </location>
</feature>
<dbReference type="RefSeq" id="XP_066804105.1">
    <property type="nucleotide sequence ID" value="XM_066945416.1"/>
</dbReference>
<dbReference type="AlphaFoldDB" id="A0AAW0Z0U1"/>
<dbReference type="SUPFAM" id="SSF50978">
    <property type="entry name" value="WD40 repeat-like"/>
    <property type="match status" value="1"/>
</dbReference>
<keyword evidence="3 9" id="KW-0507">mRNA processing</keyword>
<evidence type="ECO:0000256" key="10">
    <source>
        <dbReference type="SAM" id="MobiDB-lite"/>
    </source>
</evidence>
<evidence type="ECO:0000256" key="7">
    <source>
        <dbReference type="ARBA" id="ARBA00026154"/>
    </source>
</evidence>
<dbReference type="SMART" id="SM00320">
    <property type="entry name" value="WD40"/>
    <property type="match status" value="7"/>
</dbReference>
<dbReference type="InterPro" id="IPR045245">
    <property type="entry name" value="Pfs2-like"/>
</dbReference>
<keyword evidence="5 9" id="KW-0539">Nucleus</keyword>
<evidence type="ECO:0000256" key="5">
    <source>
        <dbReference type="ARBA" id="ARBA00023242"/>
    </source>
</evidence>
<dbReference type="GeneID" id="92179560"/>
<evidence type="ECO:0000256" key="3">
    <source>
        <dbReference type="ARBA" id="ARBA00022664"/>
    </source>
</evidence>
<feature type="repeat" description="WD" evidence="8">
    <location>
        <begin position="203"/>
        <end position="244"/>
    </location>
</feature>
<feature type="region of interest" description="Disordered" evidence="10">
    <location>
        <begin position="474"/>
        <end position="700"/>
    </location>
</feature>
<dbReference type="InterPro" id="IPR036322">
    <property type="entry name" value="WD40_repeat_dom_sf"/>
</dbReference>
<evidence type="ECO:0000256" key="9">
    <source>
        <dbReference type="RuleBase" id="RU369034"/>
    </source>
</evidence>
<dbReference type="PROSITE" id="PS50082">
    <property type="entry name" value="WD_REPEATS_2"/>
    <property type="match status" value="4"/>
</dbReference>
<evidence type="ECO:0000313" key="11">
    <source>
        <dbReference type="EMBL" id="KAK8861480.1"/>
    </source>
</evidence>
<dbReference type="KEGG" id="kne:92179560"/>
<dbReference type="Proteomes" id="UP001388673">
    <property type="component" value="Unassembled WGS sequence"/>
</dbReference>
<feature type="compositionally biased region" description="Gly residues" evidence="10">
    <location>
        <begin position="657"/>
        <end position="671"/>
    </location>
</feature>
<dbReference type="InterPro" id="IPR015943">
    <property type="entry name" value="WD40/YVTN_repeat-like_dom_sf"/>
</dbReference>
<accession>A0AAW0Z0U1</accession>
<dbReference type="PANTHER" id="PTHR22836:SF0">
    <property type="entry name" value="PRE-MRNA 3' END PROCESSING PROTEIN WDR33"/>
    <property type="match status" value="1"/>
</dbReference>
<keyword evidence="4" id="KW-0677">Repeat</keyword>
<feature type="repeat" description="WD" evidence="8">
    <location>
        <begin position="287"/>
        <end position="328"/>
    </location>
</feature>
<keyword evidence="2 8" id="KW-0853">WD repeat</keyword>
<comment type="subcellular location">
    <subcellularLocation>
        <location evidence="1 9">Nucleus</location>
    </subcellularLocation>
</comment>
<name>A0AAW0Z0U1_9TREE</name>
<dbReference type="EMBL" id="JBCAWK010000004">
    <property type="protein sequence ID" value="KAK8861480.1"/>
    <property type="molecule type" value="Genomic_DNA"/>
</dbReference>
<comment type="function">
    <text evidence="6">Required for 3'-end cleavage and polyadenylation of pre-mRNAs. Also involved in chromosome segregation where it has a role in chromosome attachment to the mitotic spindle.</text>
</comment>
<feature type="compositionally biased region" description="Gly residues" evidence="10">
    <location>
        <begin position="687"/>
        <end position="700"/>
    </location>
</feature>
<dbReference type="Gene3D" id="2.130.10.10">
    <property type="entry name" value="YVTN repeat-like/Quinoprotein amine dehydrogenase"/>
    <property type="match status" value="2"/>
</dbReference>
<protein>
    <recommendedName>
        <fullName evidence="7 9">Polyadenylation factor subunit 2</fullName>
    </recommendedName>
</protein>
<sequence length="700" mass="74769">MTTSTSATAGPSRGPDTWKPTRYLEPNHPDNEEVLEQAAYQAAVTRQGGDDRKRKIKPRRTVDYQGGVQKWRMITKMRGNPEFRPAIHPNPSDIVNVLPPAAHRLNPSTSICDHWVHTSINKERSPTRVVRWTPDARRLLTGNDKGQFTLWNGSSFNYESITQVHDDSIRSFTYSHYGQALVSTDKTGTIKYFTPHLTNIHGFQGHREACHGVSWSPNDERFVTGGDDGLVKIWSYREAREEKVLSGHGWDVRCVDWHPTKGLVVSGSKDMLVKFWDPRTGKDLSTLHSHKSTINTCSWSPDGHLVATAGGDSVVRLFDIRTFRELEAMTGHTKEINCLEWHPIHHNLFVSGDAAGTINYYSLLSPDPSKPLTSLEAAHEDAVFSLSFHPLGHLLCSGSKDFTARFWSRARPVGGHENDRWHVGEEKALRLNMEAEMGGVDKTKRDNFNNDLGLGGNGGLPGLSNLVAAVNGGSGYSTPNPNGGGGGRSDGPSGNALPGFGGYAGGNAPTRQWGEGGSSTSTSTPAQGGGENGFPRARGPLPSQNEMLRKTAAPEGRGGFDRDRDSGPGRRNGGGPTASGFNGGAGGHGGPTQGGGYGGQGGYGGHPPPQPPPQQQFPPTTGGYGRPLTPSNPYGAPPGQAPHGQAQGYGQQQAGYGPRGGYNGQGQGQGYSGQPPPGYGKNNNGNGQYGGNGGGGGQWR</sequence>
<evidence type="ECO:0000313" key="12">
    <source>
        <dbReference type="Proteomes" id="UP001388673"/>
    </source>
</evidence>
<feature type="repeat" description="WD" evidence="8">
    <location>
        <begin position="245"/>
        <end position="286"/>
    </location>
</feature>